<proteinExistence type="predicted"/>
<evidence type="ECO:0000313" key="2">
    <source>
        <dbReference type="Proteomes" id="UP000235945"/>
    </source>
</evidence>
<dbReference type="EMBL" id="LGUI01000003">
    <property type="protein sequence ID" value="PNE33521.1"/>
    <property type="molecule type" value="Genomic_DNA"/>
</dbReference>
<evidence type="ECO:0000313" key="1">
    <source>
        <dbReference type="EMBL" id="PNE33521.1"/>
    </source>
</evidence>
<organism evidence="1 2">
    <name type="scientific">Streptomyces eurocidicus</name>
    <name type="common">Streptoverticillium eurocidicus</name>
    <dbReference type="NCBI Taxonomy" id="66423"/>
    <lineage>
        <taxon>Bacteria</taxon>
        <taxon>Bacillati</taxon>
        <taxon>Actinomycetota</taxon>
        <taxon>Actinomycetes</taxon>
        <taxon>Kitasatosporales</taxon>
        <taxon>Streptomycetaceae</taxon>
        <taxon>Streptomyces</taxon>
    </lineage>
</organism>
<accession>A0A2N8NXL9</accession>
<protein>
    <submittedName>
        <fullName evidence="1">Uncharacterized protein</fullName>
    </submittedName>
</protein>
<gene>
    <name evidence="1" type="ORF">AF335_11690</name>
</gene>
<dbReference type="Proteomes" id="UP000235945">
    <property type="component" value="Unassembled WGS sequence"/>
</dbReference>
<keyword evidence="2" id="KW-1185">Reference proteome</keyword>
<reference evidence="2" key="1">
    <citation type="submission" date="2015-07" db="EMBL/GenBank/DDBJ databases">
        <authorList>
            <person name="Graham D.E."/>
            <person name="Giannone R.J."/>
            <person name="Gulvik C.A."/>
            <person name="Hettich R.L."/>
            <person name="Klingeman D.M."/>
            <person name="Mahan K.M."/>
            <person name="Parry R.J."/>
            <person name="Spain J.C."/>
        </authorList>
    </citation>
    <scope>NUCLEOTIDE SEQUENCE [LARGE SCALE GENOMIC DNA]</scope>
    <source>
        <strain evidence="2">ATCC 27428</strain>
    </source>
</reference>
<name>A0A2N8NXL9_STREU</name>
<sequence length="94" mass="10155">MRGARFDRRENPVQSNAAQLLESAHKAVAKEFGPDDDLARVALHLIECATGVVDGLPDADLDSAQEALGAARAAVLTATYAVRRIHDHARREQP</sequence>
<dbReference type="AlphaFoldDB" id="A0A2N8NXL9"/>
<comment type="caution">
    <text evidence="1">The sequence shown here is derived from an EMBL/GenBank/DDBJ whole genome shotgun (WGS) entry which is preliminary data.</text>
</comment>